<evidence type="ECO:0000256" key="2">
    <source>
        <dbReference type="ARBA" id="ARBA00023125"/>
    </source>
</evidence>
<feature type="domain" description="Zn(2)-C6 fungal-type" evidence="6">
    <location>
        <begin position="10"/>
        <end position="39"/>
    </location>
</feature>
<sequence length="136" mass="14961">MRGTPPVKAACMACRASKTRCDGKNPCRPCVSKGRTCSYQPSRRGGPRRRVRTAQPVSFPQTPTVVEFAQPTPSLTEDSGPLVDDPGFWNTLALLSPYKRLQDGDRSPHDRFDTLHAGTSCEIQGPLLRVYASEQD</sequence>
<keyword evidence="2" id="KW-0238">DNA-binding</keyword>
<dbReference type="SUPFAM" id="SSF57701">
    <property type="entry name" value="Zn2/Cys6 DNA-binding domain"/>
    <property type="match status" value="1"/>
</dbReference>
<dbReference type="PANTHER" id="PTHR47431:SF1">
    <property type="entry name" value="ZN(II)2CYS6 TRANSCRIPTION FACTOR (EUROFUNG)"/>
    <property type="match status" value="1"/>
</dbReference>
<evidence type="ECO:0000256" key="4">
    <source>
        <dbReference type="ARBA" id="ARBA00023242"/>
    </source>
</evidence>
<keyword evidence="8" id="KW-1185">Reference proteome</keyword>
<dbReference type="Pfam" id="PF00172">
    <property type="entry name" value="Zn_clus"/>
    <property type="match status" value="1"/>
</dbReference>
<feature type="region of interest" description="Disordered" evidence="5">
    <location>
        <begin position="38"/>
        <end position="58"/>
    </location>
</feature>
<protein>
    <recommendedName>
        <fullName evidence="6">Zn(2)-C6 fungal-type domain-containing protein</fullName>
    </recommendedName>
</protein>
<dbReference type="RefSeq" id="XP_025431550.1">
    <property type="nucleotide sequence ID" value="XM_025572654.1"/>
</dbReference>
<dbReference type="Proteomes" id="UP000248349">
    <property type="component" value="Unassembled WGS sequence"/>
</dbReference>
<dbReference type="OrthoDB" id="4330117at2759"/>
<proteinExistence type="predicted"/>
<name>A0A318ZZR6_9EURO</name>
<dbReference type="InterPro" id="IPR036864">
    <property type="entry name" value="Zn2-C6_fun-type_DNA-bd_sf"/>
</dbReference>
<gene>
    <name evidence="7" type="ORF">BP01DRAFT_318888</name>
</gene>
<evidence type="ECO:0000256" key="3">
    <source>
        <dbReference type="ARBA" id="ARBA00023163"/>
    </source>
</evidence>
<dbReference type="InterPro" id="IPR001138">
    <property type="entry name" value="Zn2Cys6_DnaBD"/>
</dbReference>
<dbReference type="Gene3D" id="4.10.240.10">
    <property type="entry name" value="Zn(2)-C6 fungal-type DNA-binding domain"/>
    <property type="match status" value="1"/>
</dbReference>
<dbReference type="GO" id="GO:0003677">
    <property type="term" value="F:DNA binding"/>
    <property type="evidence" value="ECO:0007669"/>
    <property type="project" value="UniProtKB-KW"/>
</dbReference>
<dbReference type="CDD" id="cd00067">
    <property type="entry name" value="GAL4"/>
    <property type="match status" value="1"/>
</dbReference>
<dbReference type="AlphaFoldDB" id="A0A318ZZR6"/>
<accession>A0A318ZZR6</accession>
<dbReference type="GO" id="GO:0009893">
    <property type="term" value="P:positive regulation of metabolic process"/>
    <property type="evidence" value="ECO:0007669"/>
    <property type="project" value="UniProtKB-ARBA"/>
</dbReference>
<evidence type="ECO:0000313" key="7">
    <source>
        <dbReference type="EMBL" id="PYH45568.1"/>
    </source>
</evidence>
<dbReference type="STRING" id="1450539.A0A318ZZR6"/>
<dbReference type="GeneID" id="37073882"/>
<dbReference type="GO" id="GO:0008270">
    <property type="term" value="F:zinc ion binding"/>
    <property type="evidence" value="ECO:0007669"/>
    <property type="project" value="InterPro"/>
</dbReference>
<evidence type="ECO:0000256" key="1">
    <source>
        <dbReference type="ARBA" id="ARBA00023015"/>
    </source>
</evidence>
<dbReference type="PANTHER" id="PTHR47431">
    <property type="entry name" value="ZN(II)2CYS6 TRANSCRIPTION FACTOR (EUROFUNG)-RELATED"/>
    <property type="match status" value="1"/>
</dbReference>
<dbReference type="GO" id="GO:0000981">
    <property type="term" value="F:DNA-binding transcription factor activity, RNA polymerase II-specific"/>
    <property type="evidence" value="ECO:0007669"/>
    <property type="project" value="InterPro"/>
</dbReference>
<feature type="non-terminal residue" evidence="7">
    <location>
        <position position="136"/>
    </location>
</feature>
<keyword evidence="4" id="KW-0539">Nucleus</keyword>
<dbReference type="EMBL" id="KZ821231">
    <property type="protein sequence ID" value="PYH45568.1"/>
    <property type="molecule type" value="Genomic_DNA"/>
</dbReference>
<dbReference type="PROSITE" id="PS50048">
    <property type="entry name" value="ZN2_CY6_FUNGAL_2"/>
    <property type="match status" value="1"/>
</dbReference>
<keyword evidence="3" id="KW-0804">Transcription</keyword>
<organism evidence="7 8">
    <name type="scientific">Aspergillus saccharolyticus JOP 1030-1</name>
    <dbReference type="NCBI Taxonomy" id="1450539"/>
    <lineage>
        <taxon>Eukaryota</taxon>
        <taxon>Fungi</taxon>
        <taxon>Dikarya</taxon>
        <taxon>Ascomycota</taxon>
        <taxon>Pezizomycotina</taxon>
        <taxon>Eurotiomycetes</taxon>
        <taxon>Eurotiomycetidae</taxon>
        <taxon>Eurotiales</taxon>
        <taxon>Aspergillaceae</taxon>
        <taxon>Aspergillus</taxon>
        <taxon>Aspergillus subgen. Circumdati</taxon>
    </lineage>
</organism>
<reference evidence="7 8" key="1">
    <citation type="submission" date="2016-12" db="EMBL/GenBank/DDBJ databases">
        <title>The genomes of Aspergillus section Nigri reveals drivers in fungal speciation.</title>
        <authorList>
            <consortium name="DOE Joint Genome Institute"/>
            <person name="Vesth T.C."/>
            <person name="Nybo J."/>
            <person name="Theobald S."/>
            <person name="Brandl J."/>
            <person name="Frisvad J.C."/>
            <person name="Nielsen K.F."/>
            <person name="Lyhne E.K."/>
            <person name="Kogle M.E."/>
            <person name="Kuo A."/>
            <person name="Riley R."/>
            <person name="Clum A."/>
            <person name="Nolan M."/>
            <person name="Lipzen A."/>
            <person name="Salamov A."/>
            <person name="Henrissat B."/>
            <person name="Wiebenga A."/>
            <person name="De Vries R.P."/>
            <person name="Grigoriev I.V."/>
            <person name="Mortensen U.H."/>
            <person name="Andersen M.R."/>
            <person name="Baker S.E."/>
        </authorList>
    </citation>
    <scope>NUCLEOTIDE SEQUENCE [LARGE SCALE GENOMIC DNA]</scope>
    <source>
        <strain evidence="7 8">JOP 1030-1</strain>
    </source>
</reference>
<evidence type="ECO:0000313" key="8">
    <source>
        <dbReference type="Proteomes" id="UP000248349"/>
    </source>
</evidence>
<dbReference type="PROSITE" id="PS00463">
    <property type="entry name" value="ZN2_CY6_FUNGAL_1"/>
    <property type="match status" value="1"/>
</dbReference>
<evidence type="ECO:0000256" key="5">
    <source>
        <dbReference type="SAM" id="MobiDB-lite"/>
    </source>
</evidence>
<keyword evidence="1" id="KW-0805">Transcription regulation</keyword>
<evidence type="ECO:0000259" key="6">
    <source>
        <dbReference type="PROSITE" id="PS50048"/>
    </source>
</evidence>
<dbReference type="SMART" id="SM00066">
    <property type="entry name" value="GAL4"/>
    <property type="match status" value="1"/>
</dbReference>